<organism evidence="2 3">
    <name type="scientific">Segatella oulorum</name>
    <dbReference type="NCBI Taxonomy" id="28136"/>
    <lineage>
        <taxon>Bacteria</taxon>
        <taxon>Pseudomonadati</taxon>
        <taxon>Bacteroidota</taxon>
        <taxon>Bacteroidia</taxon>
        <taxon>Bacteroidales</taxon>
        <taxon>Prevotellaceae</taxon>
        <taxon>Segatella</taxon>
    </lineage>
</organism>
<reference evidence="2 3" key="1">
    <citation type="submission" date="2017-02" db="EMBL/GenBank/DDBJ databases">
        <authorList>
            <person name="Peterson S.W."/>
        </authorList>
    </citation>
    <scope>NUCLEOTIDE SEQUENCE [LARGE SCALE GENOMIC DNA]</scope>
    <source>
        <strain evidence="2 3">ATCC 43324</strain>
    </source>
</reference>
<name>A0A1T4KJN0_9BACT</name>
<evidence type="ECO:0000313" key="3">
    <source>
        <dbReference type="Proteomes" id="UP000190065"/>
    </source>
</evidence>
<keyword evidence="1" id="KW-0732">Signal</keyword>
<sequence length="152" mass="17552">MRRSMHKCFRFISIVLLSGLSCGMAAQNLLPDSLGARKSYQAMITMPKGYVSGVCMMVRDSTGIVGSLFNEFGFSALDFRYHERKDKVEIVHAMALMDKWYIRKVLRNDLRMLLQSLAKGDTLYEDKKYKLTYVFTPMREELKKEAADDLEE</sequence>
<feature type="chain" id="PRO_5012978792" evidence="1">
    <location>
        <begin position="26"/>
        <end position="152"/>
    </location>
</feature>
<dbReference type="EMBL" id="FUXK01000001">
    <property type="protein sequence ID" value="SJZ42585.1"/>
    <property type="molecule type" value="Genomic_DNA"/>
</dbReference>
<evidence type="ECO:0000313" key="2">
    <source>
        <dbReference type="EMBL" id="SJZ42585.1"/>
    </source>
</evidence>
<evidence type="ECO:0000256" key="1">
    <source>
        <dbReference type="SAM" id="SignalP"/>
    </source>
</evidence>
<feature type="signal peptide" evidence="1">
    <location>
        <begin position="1"/>
        <end position="25"/>
    </location>
</feature>
<dbReference type="PROSITE" id="PS51257">
    <property type="entry name" value="PROKAR_LIPOPROTEIN"/>
    <property type="match status" value="1"/>
</dbReference>
<protein>
    <submittedName>
        <fullName evidence="2">Uncharacterized protein</fullName>
    </submittedName>
</protein>
<dbReference type="AlphaFoldDB" id="A0A1T4KJN0"/>
<gene>
    <name evidence="2" type="ORF">SAMN02745202_00083</name>
</gene>
<dbReference type="eggNOG" id="ENOG5033CCE">
    <property type="taxonomic scope" value="Bacteria"/>
</dbReference>
<accession>A0A1T4KJN0</accession>
<dbReference type="STRING" id="28136.SAMN02745202_00083"/>
<dbReference type="Proteomes" id="UP000190065">
    <property type="component" value="Unassembled WGS sequence"/>
</dbReference>
<proteinExistence type="predicted"/>